<sequence>MGAYSIFKCTHCGTAQSCPKPSLKELADFYDSFLFRTSIENKPFVYKSAELLFSRLGLPANENKQMLDVGGGGGFYAKAFEDMKYGESTYVDLDPRACESAMKLGIKNIINADAGKYDFPISYDFIMCRHLIEHLINPNLFIMKLIHLLSPNGQLLLICPNGESLEYLAYPKSLLGRLLKIYKSNSWG</sequence>
<name>X0ZWH6_9ZZZZ</name>
<dbReference type="SUPFAM" id="SSF53335">
    <property type="entry name" value="S-adenosyl-L-methionine-dependent methyltransferases"/>
    <property type="match status" value="1"/>
</dbReference>
<dbReference type="AlphaFoldDB" id="X0ZWH6"/>
<reference evidence="1" key="1">
    <citation type="journal article" date="2014" name="Front. Microbiol.">
        <title>High frequency of phylogenetically diverse reductive dehalogenase-homologous genes in deep subseafloor sedimentary metagenomes.</title>
        <authorList>
            <person name="Kawai M."/>
            <person name="Futagami T."/>
            <person name="Toyoda A."/>
            <person name="Takaki Y."/>
            <person name="Nishi S."/>
            <person name="Hori S."/>
            <person name="Arai W."/>
            <person name="Tsubouchi T."/>
            <person name="Morono Y."/>
            <person name="Uchiyama I."/>
            <person name="Ito T."/>
            <person name="Fujiyama A."/>
            <person name="Inagaki F."/>
            <person name="Takami H."/>
        </authorList>
    </citation>
    <scope>NUCLEOTIDE SEQUENCE</scope>
    <source>
        <strain evidence="1">Expedition CK06-06</strain>
    </source>
</reference>
<dbReference type="InterPro" id="IPR029063">
    <property type="entry name" value="SAM-dependent_MTases_sf"/>
</dbReference>
<feature type="non-terminal residue" evidence="1">
    <location>
        <position position="188"/>
    </location>
</feature>
<proteinExistence type="predicted"/>
<dbReference type="EMBL" id="BART01004002">
    <property type="protein sequence ID" value="GAG64833.1"/>
    <property type="molecule type" value="Genomic_DNA"/>
</dbReference>
<dbReference type="CDD" id="cd02440">
    <property type="entry name" value="AdoMet_MTases"/>
    <property type="match status" value="1"/>
</dbReference>
<dbReference type="Pfam" id="PF13489">
    <property type="entry name" value="Methyltransf_23"/>
    <property type="match status" value="1"/>
</dbReference>
<accession>X0ZWH6</accession>
<comment type="caution">
    <text evidence="1">The sequence shown here is derived from an EMBL/GenBank/DDBJ whole genome shotgun (WGS) entry which is preliminary data.</text>
</comment>
<dbReference type="Gene3D" id="3.40.50.150">
    <property type="entry name" value="Vaccinia Virus protein VP39"/>
    <property type="match status" value="1"/>
</dbReference>
<evidence type="ECO:0008006" key="2">
    <source>
        <dbReference type="Google" id="ProtNLM"/>
    </source>
</evidence>
<organism evidence="1">
    <name type="scientific">marine sediment metagenome</name>
    <dbReference type="NCBI Taxonomy" id="412755"/>
    <lineage>
        <taxon>unclassified sequences</taxon>
        <taxon>metagenomes</taxon>
        <taxon>ecological metagenomes</taxon>
    </lineage>
</organism>
<evidence type="ECO:0000313" key="1">
    <source>
        <dbReference type="EMBL" id="GAG64833.1"/>
    </source>
</evidence>
<gene>
    <name evidence="1" type="ORF">S01H4_10449</name>
</gene>
<protein>
    <recommendedName>
        <fullName evidence="2">Methyltransferase type 11 domain-containing protein</fullName>
    </recommendedName>
</protein>